<accession>A0A5A7S315</accession>
<evidence type="ECO:0000313" key="2">
    <source>
        <dbReference type="Proteomes" id="UP000322244"/>
    </source>
</evidence>
<dbReference type="InterPro" id="IPR023393">
    <property type="entry name" value="START-like_dom_sf"/>
</dbReference>
<dbReference type="SUPFAM" id="SSF55961">
    <property type="entry name" value="Bet v1-like"/>
    <property type="match status" value="1"/>
</dbReference>
<name>A0A5A7S315_9NOCA</name>
<dbReference type="EMBL" id="VLNY01000020">
    <property type="protein sequence ID" value="KAA0017977.1"/>
    <property type="molecule type" value="Genomic_DNA"/>
</dbReference>
<sequence>MSQEFKIEHELVLPASAEDVFAAITTGTAGWNFPTPPVREGKAPEGYTITAWEPPHHVAVRGTGPDGGLNALEHIIESRDGGTAVLHYVHSGIFVDDWENQYDGAAKHTDFYLHSLGQYLQYFSGRPVTYVSVGGPAASSVPNAMVTLKAALGLAADAPDGTAVRIELPDESVNAVVDYNNRYFLGLRSEGTLFRFYGRNYFGGTVDAAHHYFTPGIDEQKAALNWQNWLDSVYA</sequence>
<organism evidence="1 2">
    <name type="scientific">Antrihabitans cavernicola</name>
    <dbReference type="NCBI Taxonomy" id="2495913"/>
    <lineage>
        <taxon>Bacteria</taxon>
        <taxon>Bacillati</taxon>
        <taxon>Actinomycetota</taxon>
        <taxon>Actinomycetes</taxon>
        <taxon>Mycobacteriales</taxon>
        <taxon>Nocardiaceae</taxon>
        <taxon>Antrihabitans</taxon>
    </lineage>
</organism>
<dbReference type="Proteomes" id="UP000322244">
    <property type="component" value="Unassembled WGS sequence"/>
</dbReference>
<dbReference type="RefSeq" id="WP_149432927.1">
    <property type="nucleotide sequence ID" value="NZ_VLNY01000020.1"/>
</dbReference>
<dbReference type="OrthoDB" id="8417725at2"/>
<dbReference type="CDD" id="cd07814">
    <property type="entry name" value="SRPBCC_CalC_Aha1-like"/>
    <property type="match status" value="1"/>
</dbReference>
<dbReference type="Gene3D" id="3.30.530.20">
    <property type="match status" value="1"/>
</dbReference>
<evidence type="ECO:0000313" key="1">
    <source>
        <dbReference type="EMBL" id="KAA0017977.1"/>
    </source>
</evidence>
<keyword evidence="2" id="KW-1185">Reference proteome</keyword>
<comment type="caution">
    <text evidence="1">The sequence shown here is derived from an EMBL/GenBank/DDBJ whole genome shotgun (WGS) entry which is preliminary data.</text>
</comment>
<dbReference type="AlphaFoldDB" id="A0A5A7S315"/>
<protein>
    <submittedName>
        <fullName evidence="1">SRPBCC domain-containing protein</fullName>
    </submittedName>
</protein>
<proteinExistence type="predicted"/>
<gene>
    <name evidence="1" type="ORF">FOY51_24645</name>
</gene>
<reference evidence="1 2" key="1">
    <citation type="submission" date="2019-07" db="EMBL/GenBank/DDBJ databases">
        <title>Rhodococcus cavernicolus sp. nov., isolated from a cave.</title>
        <authorList>
            <person name="Lee S.D."/>
        </authorList>
    </citation>
    <scope>NUCLEOTIDE SEQUENCE [LARGE SCALE GENOMIC DNA]</scope>
    <source>
        <strain evidence="1 2">C1-24</strain>
    </source>
</reference>